<dbReference type="Proteomes" id="UP000219050">
    <property type="component" value="Chromosome"/>
</dbReference>
<evidence type="ECO:0008006" key="3">
    <source>
        <dbReference type="Google" id="ProtNLM"/>
    </source>
</evidence>
<dbReference type="EMBL" id="CP021404">
    <property type="protein sequence ID" value="ATI43306.1"/>
    <property type="molecule type" value="Genomic_DNA"/>
</dbReference>
<dbReference type="PANTHER" id="PTHR37953">
    <property type="entry name" value="UPF0127 PROTEIN MJ1496"/>
    <property type="match status" value="1"/>
</dbReference>
<dbReference type="AlphaFoldDB" id="A0A291M2W6"/>
<dbReference type="InterPro" id="IPR038695">
    <property type="entry name" value="Saro_0823-like_sf"/>
</dbReference>
<dbReference type="KEGG" id="cmag:CBW24_04530"/>
<protein>
    <recommendedName>
        <fullName evidence="3">DUF192 domain-containing protein</fullName>
    </recommendedName>
</protein>
<dbReference type="Pfam" id="PF02643">
    <property type="entry name" value="DUF192"/>
    <property type="match status" value="1"/>
</dbReference>
<organism evidence="1 2">
    <name type="scientific">Pacificitalea manganoxidans</name>
    <dbReference type="NCBI Taxonomy" id="1411902"/>
    <lineage>
        <taxon>Bacteria</taxon>
        <taxon>Pseudomonadati</taxon>
        <taxon>Pseudomonadota</taxon>
        <taxon>Alphaproteobacteria</taxon>
        <taxon>Rhodobacterales</taxon>
        <taxon>Paracoccaceae</taxon>
        <taxon>Pacificitalea</taxon>
    </lineage>
</organism>
<accession>A0A291M2W6</accession>
<reference evidence="1 2" key="1">
    <citation type="submission" date="2017-05" db="EMBL/GenBank/DDBJ databases">
        <title>Comparative genomic and metabolic analysis of manganese-oxidizing mechanisms in Celeribater manganoxidans DY25T: its adaption to the environment of polymetallic nodule.</title>
        <authorList>
            <person name="Wang X."/>
        </authorList>
    </citation>
    <scope>NUCLEOTIDE SEQUENCE [LARGE SCALE GENOMIC DNA]</scope>
    <source>
        <strain evidence="1 2">DY25</strain>
    </source>
</reference>
<name>A0A291M2W6_9RHOB</name>
<dbReference type="Gene3D" id="2.60.120.1140">
    <property type="entry name" value="Protein of unknown function DUF192"/>
    <property type="match status" value="1"/>
</dbReference>
<evidence type="ECO:0000313" key="1">
    <source>
        <dbReference type="EMBL" id="ATI43306.1"/>
    </source>
</evidence>
<dbReference type="PANTHER" id="PTHR37953:SF1">
    <property type="entry name" value="UPF0127 PROTEIN MJ1496"/>
    <property type="match status" value="1"/>
</dbReference>
<evidence type="ECO:0000313" key="2">
    <source>
        <dbReference type="Proteomes" id="UP000219050"/>
    </source>
</evidence>
<dbReference type="InterPro" id="IPR003795">
    <property type="entry name" value="DUF192"/>
</dbReference>
<keyword evidence="2" id="KW-1185">Reference proteome</keyword>
<gene>
    <name evidence="1" type="ORF">CBW24_04530</name>
</gene>
<proteinExistence type="predicted"/>
<sequence>MWVLFLAAPVMAAPVCSPEQVDLRGDFGTARFSVAVADDPRERAQGLMHVDRMARSTGMIFLYPAPQTAAFWMKNTLIPLDMIFVSADGVVRKVHENAIPQDLTPIPGGDDIVAVLEINGGLSGALGIEAGAEMRHPAFGAEAAWACPEGETQSLPEN</sequence>